<dbReference type="EMBL" id="SOFE01000006">
    <property type="protein sequence ID" value="TFB87871.1"/>
    <property type="molecule type" value="Genomic_DNA"/>
</dbReference>
<dbReference type="Gene3D" id="3.40.50.300">
    <property type="entry name" value="P-loop containing nucleotide triphosphate hydrolases"/>
    <property type="match status" value="2"/>
</dbReference>
<comment type="caution">
    <text evidence="6">The sequence shown here is derived from an EMBL/GenBank/DDBJ whole genome shotgun (WGS) entry which is preliminary data.</text>
</comment>
<protein>
    <submittedName>
        <fullName evidence="6">DEAD/DEAH box helicase</fullName>
    </submittedName>
</protein>
<proteinExistence type="predicted"/>
<dbReference type="GO" id="GO:0006289">
    <property type="term" value="P:nucleotide-excision repair"/>
    <property type="evidence" value="ECO:0007669"/>
    <property type="project" value="TreeGrafter"/>
</dbReference>
<dbReference type="GO" id="GO:0036297">
    <property type="term" value="P:interstrand cross-link repair"/>
    <property type="evidence" value="ECO:0007669"/>
    <property type="project" value="TreeGrafter"/>
</dbReference>
<reference evidence="6 8" key="2">
    <citation type="submission" date="2019-03" db="EMBL/GenBank/DDBJ databases">
        <title>Genomics of glacier-inhabiting Cryobacterium strains.</title>
        <authorList>
            <person name="Liu Q."/>
            <person name="Xin Y.-H."/>
        </authorList>
    </citation>
    <scope>NUCLEOTIDE SEQUENCE [LARGE SCALE GENOMIC DNA]</scope>
    <source>
        <strain evidence="6 8">Hh34</strain>
    </source>
</reference>
<dbReference type="Proteomes" id="UP000199681">
    <property type="component" value="Unassembled WGS sequence"/>
</dbReference>
<dbReference type="STRING" id="995038.SAMN05216274_11434"/>
<dbReference type="Pfam" id="PF00271">
    <property type="entry name" value="Helicase_C"/>
    <property type="match status" value="1"/>
</dbReference>
<feature type="domain" description="Helicase ATP-binding" evidence="3">
    <location>
        <begin position="95"/>
        <end position="312"/>
    </location>
</feature>
<keyword evidence="2" id="KW-0067">ATP-binding</keyword>
<sequence>MSELLPTLQAGDLQEGLTNYLTTAFALADNDAQLALDDFLAHPVNGIFKGPYVRLRLPFKPAADGWRDALDWYEGFPPYGHQAEAFARLSSANLTDEKPRPLPTLVTTGTGSGKTEAFLNPILDHVLRAKKAGVTGMKALILYPMNALANDQAKRLTELLTTHAALGAVTAAIYTGQQDTKRTKVSAAGLINDRGIIRDTAPDILLTNYKMLDQLLLRNEDAPLWKQSALSLQYVVLDEFHTYDGAQGTDVAMLLRRLGLTLKSHWADDASEISSADRARPLGRITPVATSATLGDKGDPAVMLRFAQTVFGDEFDESSVVTETRLGLEDWSAEAGPTLLSYGIEVLDVDERVLADLSSAVTDLGPAAESSAICRTVLQHLYLDPDNLFAGSGDLDDEVLLAASQGHPFLRSLIAATAESISVADLAKRVFSRALGATETETSRDAVRHAFLHNVIAMLSHVRKVVGREAASVDVHLWVRELSRVDRATTADVQYRWSDDGVPTGFQTDDGVDDPYLAYFPAVYCRHCGRSGWGVQLAPTGSNLDMDDTNIRRNHLQHGERFRALLFAPREADPALHLAMTVPGKVPEVEGLRWFHTKDRVLEQARPADDDADFIDGYIIPVLTHTGPDAGDESSNDDCPSCQQSDGIRFMGSAIATLLSVTLSNLFGSATLDEVEKKALVFTDSVQDAAHRAGFVQSRSHALSLRSIFRDAVGSGRLNLDELVAETIRLAGDDKSRRYQLIAPDYADRDEFVDFWQSEKLSQSKPSTRTRVSRRLLFDALLEFGLSSRVGRTLGMTGSVVAEVEVGSTQKLVTVARSLLDTVEVQTELGHSKPTDAQLAAWVRGVLEHLRESGGIQHPWLDKYIQSDGDRYPVWGGRPRSQGMPAFPKGRKAPAFARIGGTVGGAKYAGNLDPVTSAQSWYSRWAGKCLNVTPHEGARFAKALMQRLVDASLLNVGNADSGAQVYSLSPQAVVVSAVQLADLTAGRHFLECEICHAQNPGSLTVITELEGAPCLFVRCPGTLARHSRDDNYYRSLYSSSRMRRVVAREHTGLLDDETRLRYESQFKSSADNPQAPNVLVATPTLEMGIDIGDLSTVILSSLPRSVASYLQRVGRAGRLTGNSLSLVFVRGRGEHLPKLGDPLSVINGEVRPPATYLNAEEILQRQFVAHLMDVFARDDSRRHPRKAQAAIGSAARDTFLGDLIAFSEADAQGHLDRFLGTFDGLAMTAVSALTSWVIPGDDHGTSGLAAHLFDASHRWAKTVEELEFRRTAIQAVLPELKLKAESPAATDDEKRAERSARATLKLTGGQLFDLRGVHWISVLEEYGILPNYTLLDDSVSLDVSLSWFDPDTGGYESDAIAYKRGASVALSELAPGATFYAQGLEVLIDAVDLGANAAEVRPWVFCPECGFGQDTQTTGEIVAVEVCPRCNSKSIADMTQHIDVVEIKRVSAEVRRDESSINDSREERKRENFNIVVAADVNPAFVTDQWFLDGYDFGVKYLHKVDIKWLNMGRSGGFGATRMVAGEERTAPLFRVCGHCGKLDTAAKSNRPEEHRAWCRYRKSDKENPREIALSHTLTTQGALIRLPAAMTLGDKFAGPSLTAALLLGLREQLGGAPDHIQIAQVVDPTTDSDGVNHDALLIHDVVPGGTGYLAEFADPQRVWEIIHSAWQKVRTCPCRDEPRLACHKCLLPFATPWQIDSVSRATAERYLFQLLSSGTTAEAPIDVVPLFDDWAVSKVDTSVPSDESLLEQLFRVKFIERLTAAGATVKEIPGPTGNRVRFTMPTTHQTWTLVPQEQLANCKPDFVLTTQDVNVPRIAIFTDGWTFHASANHNRLADDATKREGLRDAGYHVMAITWEDLEPTAGASMVPSWIDAGTSARVMTKFSLRPAVLNLISLDPVSQLIEWVHNPQPDEWARLADALPWLLASSSTSVVFDEHTSAAQRAAIDLTTPAQEAAATSGNPAWLHRDGFLSVVCRIMDPSLGMNSGVEMGIILDNRGSALAKEDNGGWRAWLRLANLTGLRTAPTTIRALTQVDVGAKAVPAATSPRLGATDFTSEWTAAITLAYSPLEQEFVRSLAATPGIPVPQVGFETGDGIPVPVAWIDQRIAADVNLSDEDRADLTLSGWLVIEASIDAVQHALAQVGAK</sequence>
<dbReference type="GO" id="GO:0003676">
    <property type="term" value="F:nucleic acid binding"/>
    <property type="evidence" value="ECO:0007669"/>
    <property type="project" value="InterPro"/>
</dbReference>
<dbReference type="SMART" id="SM00487">
    <property type="entry name" value="DEXDc"/>
    <property type="match status" value="1"/>
</dbReference>
<gene>
    <name evidence="6" type="ORF">E3O11_03440</name>
    <name evidence="5" type="ORF">SAMN05216274_11434</name>
</gene>
<name>A0A1I3CNX8_9MICO</name>
<dbReference type="PROSITE" id="PS51192">
    <property type="entry name" value="HELICASE_ATP_BIND_1"/>
    <property type="match status" value="1"/>
</dbReference>
<dbReference type="RefSeq" id="WP_092451446.1">
    <property type="nucleotide sequence ID" value="NZ_BKAC01000015.1"/>
</dbReference>
<dbReference type="PANTHER" id="PTHR47957">
    <property type="entry name" value="ATP-DEPENDENT HELICASE HRQ1"/>
    <property type="match status" value="1"/>
</dbReference>
<dbReference type="Pfam" id="PF09369">
    <property type="entry name" value="MZB"/>
    <property type="match status" value="1"/>
</dbReference>
<evidence type="ECO:0000313" key="7">
    <source>
        <dbReference type="Proteomes" id="UP000199681"/>
    </source>
</evidence>
<evidence type="ECO:0000313" key="5">
    <source>
        <dbReference type="EMBL" id="SFH76234.1"/>
    </source>
</evidence>
<dbReference type="GO" id="GO:0005524">
    <property type="term" value="F:ATP binding"/>
    <property type="evidence" value="ECO:0007669"/>
    <property type="project" value="UniProtKB-KW"/>
</dbReference>
<evidence type="ECO:0000256" key="1">
    <source>
        <dbReference type="ARBA" id="ARBA00022741"/>
    </source>
</evidence>
<evidence type="ECO:0000256" key="2">
    <source>
        <dbReference type="ARBA" id="ARBA00022840"/>
    </source>
</evidence>
<dbReference type="Pfam" id="PF00270">
    <property type="entry name" value="DEAD"/>
    <property type="match status" value="1"/>
</dbReference>
<keyword evidence="6" id="KW-0347">Helicase</keyword>
<dbReference type="SMART" id="SM00490">
    <property type="entry name" value="HELICc"/>
    <property type="match status" value="1"/>
</dbReference>
<accession>A0A1I3CNX8</accession>
<dbReference type="InterPro" id="IPR011545">
    <property type="entry name" value="DEAD/DEAH_box_helicase_dom"/>
</dbReference>
<dbReference type="PROSITE" id="PS51194">
    <property type="entry name" value="HELICASE_CTER"/>
    <property type="match status" value="1"/>
</dbReference>
<keyword evidence="1" id="KW-0547">Nucleotide-binding</keyword>
<dbReference type="InterPro" id="IPR001650">
    <property type="entry name" value="Helicase_C-like"/>
</dbReference>
<evidence type="ECO:0000259" key="3">
    <source>
        <dbReference type="PROSITE" id="PS51192"/>
    </source>
</evidence>
<keyword evidence="6" id="KW-0378">Hydrolase</keyword>
<dbReference type="Proteomes" id="UP000297963">
    <property type="component" value="Unassembled WGS sequence"/>
</dbReference>
<dbReference type="InterPro" id="IPR014001">
    <property type="entry name" value="Helicase_ATP-bd"/>
</dbReference>
<dbReference type="SUPFAM" id="SSF52540">
    <property type="entry name" value="P-loop containing nucleoside triphosphate hydrolases"/>
    <property type="match status" value="2"/>
</dbReference>
<evidence type="ECO:0000313" key="8">
    <source>
        <dbReference type="Proteomes" id="UP000297963"/>
    </source>
</evidence>
<organism evidence="6 8">
    <name type="scientific">Cryobacterium levicorallinum</name>
    <dbReference type="NCBI Taxonomy" id="995038"/>
    <lineage>
        <taxon>Bacteria</taxon>
        <taxon>Bacillati</taxon>
        <taxon>Actinomycetota</taxon>
        <taxon>Actinomycetes</taxon>
        <taxon>Micrococcales</taxon>
        <taxon>Microbacteriaceae</taxon>
        <taxon>Cryobacterium</taxon>
    </lineage>
</organism>
<dbReference type="PANTHER" id="PTHR47957:SF3">
    <property type="entry name" value="ATP-DEPENDENT HELICASE HRQ1"/>
    <property type="match status" value="1"/>
</dbReference>
<evidence type="ECO:0000313" key="6">
    <source>
        <dbReference type="EMBL" id="TFB87871.1"/>
    </source>
</evidence>
<reference evidence="5 7" key="1">
    <citation type="submission" date="2016-10" db="EMBL/GenBank/DDBJ databases">
        <authorList>
            <person name="Varghese N."/>
            <person name="Submissions S."/>
        </authorList>
    </citation>
    <scope>NUCLEOTIDE SEQUENCE [LARGE SCALE GENOMIC DNA]</scope>
    <source>
        <strain evidence="5 7">GMCC 1.11211</strain>
    </source>
</reference>
<dbReference type="EMBL" id="FOPW01000014">
    <property type="protein sequence ID" value="SFH76234.1"/>
    <property type="molecule type" value="Genomic_DNA"/>
</dbReference>
<dbReference type="InterPro" id="IPR018973">
    <property type="entry name" value="MZB"/>
</dbReference>
<feature type="domain" description="Helicase C-terminal" evidence="4">
    <location>
        <begin position="1001"/>
        <end position="1163"/>
    </location>
</feature>
<dbReference type="GO" id="GO:0043138">
    <property type="term" value="F:3'-5' DNA helicase activity"/>
    <property type="evidence" value="ECO:0007669"/>
    <property type="project" value="TreeGrafter"/>
</dbReference>
<dbReference type="InterPro" id="IPR027417">
    <property type="entry name" value="P-loop_NTPase"/>
</dbReference>
<keyword evidence="7" id="KW-1185">Reference proteome</keyword>
<evidence type="ECO:0000259" key="4">
    <source>
        <dbReference type="PROSITE" id="PS51194"/>
    </source>
</evidence>